<accession>A0ABQ8Q0S2</accession>
<name>A0ABQ8Q0S2_9AGAR</name>
<comment type="caution">
    <text evidence="3">The sequence shown here is derived from an EMBL/GenBank/DDBJ whole genome shotgun (WGS) entry which is preliminary data.</text>
</comment>
<feature type="domain" description="DUF6532" evidence="2">
    <location>
        <begin position="350"/>
        <end position="560"/>
    </location>
</feature>
<dbReference type="Proteomes" id="UP001163828">
    <property type="component" value="Unassembled WGS sequence"/>
</dbReference>
<dbReference type="EMBL" id="MU790871">
    <property type="protein sequence ID" value="KAJ3992320.1"/>
    <property type="molecule type" value="Genomic_DNA"/>
</dbReference>
<sequence length="758" mass="84515">MSTNDLESLLNPKPPSTFGSNPTSPMRGTKAAALEEKIWMRQRNNIATGRGPAPVGQRKTKDRTEKPIAKSMAQTHKRKIMPPPEDKDSDGMDDGTEKHTRTSHKRGAIASEDEDSEVITEEHTVKGNPQTRKKRTISSSNEDVDGKESAREGKRRAGAVFVPNNEPDEPYDAEPAENDSDNGNFNEDEDDKVENESDTFEVEGNNLEEERAVVVGKKTKGRRGDGRGHSYNNDDQFILPADLDGQSDSSSIDLSMVTPDNDGHENAVVKPIRGQAACNAKYQSERPTVVPSKARVEPRGKYTKPISVYSDPNEGWSEITHLVYPNQARTISLRIQTQHIQRVLREAIPLAIGLAVFQNAFASSDKQLADSKNSLLTGIQKLGHVQIADRLERDIQYAKHLTNYVTGRVGSMRGNVKEVAVDVVKSHYGILQVPVENDQRKKFVDHLLHRSNFIFPRTTLLDPTSTRANEPYRHPAITSVLHKYFFNDKAALGYRFSQTFKSSVENDDAKEIPRPMLALVTVAIFAALQEWKDGQAEPVSKSFESASYSDEYENHITLLRTKILKMDGSGKGKYHALMARLYSDALKGNGIAKGKPSEMPDIDFDGGSSDGVQKCQILPNCQIGLISPNLDTFKLAPTIFDKILLQILNLISNNNTRVLLQNTKYSRDMWYSVRKSKSVAVIQEMGQRPLIHLTFSGLEACALNNELPLPSRRALFQRIKKAAKQYTDLEDVPLGFLELALDLSSPKSCDYDILEDKE</sequence>
<proteinExistence type="predicted"/>
<evidence type="ECO:0000313" key="3">
    <source>
        <dbReference type="EMBL" id="KAJ3992320.1"/>
    </source>
</evidence>
<feature type="compositionally biased region" description="Polar residues" evidence="1">
    <location>
        <begin position="17"/>
        <end position="26"/>
    </location>
</feature>
<reference evidence="3" key="1">
    <citation type="submission" date="2022-08" db="EMBL/GenBank/DDBJ databases">
        <authorList>
            <consortium name="DOE Joint Genome Institute"/>
            <person name="Min B."/>
            <person name="Riley R."/>
            <person name="Sierra-Patev S."/>
            <person name="Naranjo-Ortiz M."/>
            <person name="Looney B."/>
            <person name="Konkel Z."/>
            <person name="Slot J.C."/>
            <person name="Sakamoto Y."/>
            <person name="Steenwyk J.L."/>
            <person name="Rokas A."/>
            <person name="Carro J."/>
            <person name="Camarero S."/>
            <person name="Ferreira P."/>
            <person name="Molpeceres G."/>
            <person name="Ruiz-Duenas F.J."/>
            <person name="Serrano A."/>
            <person name="Henrissat B."/>
            <person name="Drula E."/>
            <person name="Hughes K.W."/>
            <person name="Mata J.L."/>
            <person name="Ishikawa N.K."/>
            <person name="Vargas-Isla R."/>
            <person name="Ushijima S."/>
            <person name="Smith C.A."/>
            <person name="Ahrendt S."/>
            <person name="Andreopoulos W."/>
            <person name="He G."/>
            <person name="Labutti K."/>
            <person name="Lipzen A."/>
            <person name="Ng V."/>
            <person name="Sandor L."/>
            <person name="Barry K."/>
            <person name="Martinez A.T."/>
            <person name="Xiao Y."/>
            <person name="Gibbons J.G."/>
            <person name="Terashima K."/>
            <person name="Hibbett D.S."/>
            <person name="Grigoriev I.V."/>
        </authorList>
    </citation>
    <scope>NUCLEOTIDE SEQUENCE</scope>
    <source>
        <strain evidence="3">TFB10827</strain>
    </source>
</reference>
<feature type="compositionally biased region" description="Basic and acidic residues" evidence="1">
    <location>
        <begin position="84"/>
        <end position="100"/>
    </location>
</feature>
<keyword evidence="4" id="KW-1185">Reference proteome</keyword>
<feature type="region of interest" description="Disordered" evidence="1">
    <location>
        <begin position="1"/>
        <end position="238"/>
    </location>
</feature>
<feature type="compositionally biased region" description="Acidic residues" evidence="1">
    <location>
        <begin position="166"/>
        <end position="201"/>
    </location>
</feature>
<gene>
    <name evidence="3" type="ORF">F5050DRAFT_1715383</name>
</gene>
<dbReference type="Pfam" id="PF20149">
    <property type="entry name" value="DUF6532"/>
    <property type="match status" value="1"/>
</dbReference>
<evidence type="ECO:0000313" key="4">
    <source>
        <dbReference type="Proteomes" id="UP001163828"/>
    </source>
</evidence>
<protein>
    <recommendedName>
        <fullName evidence="2">DUF6532 domain-containing protein</fullName>
    </recommendedName>
</protein>
<evidence type="ECO:0000256" key="1">
    <source>
        <dbReference type="SAM" id="MobiDB-lite"/>
    </source>
</evidence>
<evidence type="ECO:0000259" key="2">
    <source>
        <dbReference type="Pfam" id="PF20149"/>
    </source>
</evidence>
<dbReference type="InterPro" id="IPR045341">
    <property type="entry name" value="DUF6532"/>
</dbReference>
<organism evidence="3 4">
    <name type="scientific">Lentinula boryana</name>
    <dbReference type="NCBI Taxonomy" id="40481"/>
    <lineage>
        <taxon>Eukaryota</taxon>
        <taxon>Fungi</taxon>
        <taxon>Dikarya</taxon>
        <taxon>Basidiomycota</taxon>
        <taxon>Agaricomycotina</taxon>
        <taxon>Agaricomycetes</taxon>
        <taxon>Agaricomycetidae</taxon>
        <taxon>Agaricales</taxon>
        <taxon>Marasmiineae</taxon>
        <taxon>Omphalotaceae</taxon>
        <taxon>Lentinula</taxon>
    </lineage>
</organism>